<proteinExistence type="inferred from homology"/>
<evidence type="ECO:0000256" key="2">
    <source>
        <dbReference type="HAMAP-Rule" id="MF_01507"/>
    </source>
</evidence>
<comment type="similarity">
    <text evidence="1 2">Belongs to the UPF0297 family.</text>
</comment>
<dbReference type="PATRIC" id="fig|520764.3.peg.624"/>
<dbReference type="NCBIfam" id="NF003997">
    <property type="entry name" value="PRK05473.1"/>
    <property type="match status" value="1"/>
</dbReference>
<dbReference type="HAMAP" id="MF_01507">
    <property type="entry name" value="UPF0297"/>
    <property type="match status" value="1"/>
</dbReference>
<dbReference type="EMBL" id="LOED01000004">
    <property type="protein sequence ID" value="KXG78198.1"/>
    <property type="molecule type" value="Genomic_DNA"/>
</dbReference>
<comment type="caution">
    <text evidence="3">The sequence shown here is derived from an EMBL/GenBank/DDBJ whole genome shotgun (WGS) entry which is preliminary data.</text>
</comment>
<dbReference type="PIRSF" id="PIRSF037258">
    <property type="entry name" value="DUF965_bac"/>
    <property type="match status" value="1"/>
</dbReference>
<sequence>MEDNMQDTVMFKKMEKEEVKLAKQILTEVYNALKEKGYNPISQIVGYLLSGDPAYITSFKGARNLIRKIERDELLEELVKSYLEKEEE</sequence>
<dbReference type="PANTHER" id="PTHR40067">
    <property type="entry name" value="UPF0297 PROTEIN YRZL"/>
    <property type="match status" value="1"/>
</dbReference>
<dbReference type="InParanoid" id="A0A140LCC3"/>
<keyword evidence="4" id="KW-1185">Reference proteome</keyword>
<organism evidence="3 4">
    <name type="scientific">Fervidicola ferrireducens</name>
    <dbReference type="NCBI Taxonomy" id="520764"/>
    <lineage>
        <taxon>Bacteria</taxon>
        <taxon>Bacillati</taxon>
        <taxon>Bacillota</taxon>
        <taxon>Clostridia</taxon>
        <taxon>Thermosediminibacterales</taxon>
        <taxon>Thermosediminibacteraceae</taxon>
        <taxon>Fervidicola</taxon>
    </lineage>
</organism>
<dbReference type="OrthoDB" id="9796303at2"/>
<dbReference type="FunCoup" id="A0A140LCC3">
    <property type="interactions" value="15"/>
</dbReference>
<evidence type="ECO:0000256" key="1">
    <source>
        <dbReference type="ARBA" id="ARBA00010888"/>
    </source>
</evidence>
<dbReference type="RefSeq" id="WP_066351865.1">
    <property type="nucleotide sequence ID" value="NZ_LOED01000004.1"/>
</dbReference>
<dbReference type="Pfam" id="PF06135">
    <property type="entry name" value="IreB"/>
    <property type="match status" value="1"/>
</dbReference>
<reference evidence="3 4" key="1">
    <citation type="submission" date="2015-12" db="EMBL/GenBank/DDBJ databases">
        <title>Draft genome sequnece of Fervidicola ferrireducens strain Y170.</title>
        <authorList>
            <person name="Patel B.K."/>
        </authorList>
    </citation>
    <scope>NUCLEOTIDE SEQUENCE [LARGE SCALE GENOMIC DNA]</scope>
    <source>
        <strain evidence="3 4">Y170</strain>
    </source>
</reference>
<dbReference type="AlphaFoldDB" id="A0A140LCC3"/>
<evidence type="ECO:0000313" key="4">
    <source>
        <dbReference type="Proteomes" id="UP000070427"/>
    </source>
</evidence>
<dbReference type="InterPro" id="IPR009309">
    <property type="entry name" value="IreB"/>
</dbReference>
<accession>A0A140LCC3</accession>
<name>A0A140LCC3_9FIRM</name>
<dbReference type="PANTHER" id="PTHR40067:SF1">
    <property type="entry name" value="UPF0297 PROTEIN YRZL"/>
    <property type="match status" value="1"/>
</dbReference>
<dbReference type="Proteomes" id="UP000070427">
    <property type="component" value="Unassembled WGS sequence"/>
</dbReference>
<gene>
    <name evidence="3" type="ORF">AN618_05900</name>
</gene>
<dbReference type="STRING" id="520764.AN618_05900"/>
<protein>
    <recommendedName>
        <fullName evidence="2">UPF0297 protein AN618_05900</fullName>
    </recommendedName>
</protein>
<evidence type="ECO:0000313" key="3">
    <source>
        <dbReference type="EMBL" id="KXG78198.1"/>
    </source>
</evidence>